<keyword evidence="8" id="KW-1185">Reference proteome</keyword>
<dbReference type="RefSeq" id="WP_394463235.1">
    <property type="nucleotide sequence ID" value="NZ_JBIGHZ010000006.1"/>
</dbReference>
<reference evidence="7 8" key="1">
    <citation type="submission" date="2024-08" db="EMBL/GenBank/DDBJ databases">
        <authorList>
            <person name="Lu H."/>
        </authorList>
    </citation>
    <scope>NUCLEOTIDE SEQUENCE [LARGE SCALE GENOMIC DNA]</scope>
    <source>
        <strain evidence="7 8">BYS180W</strain>
    </source>
</reference>
<dbReference type="InterPro" id="IPR007829">
    <property type="entry name" value="TM2"/>
</dbReference>
<dbReference type="Pfam" id="PF05154">
    <property type="entry name" value="TM2"/>
    <property type="match status" value="1"/>
</dbReference>
<evidence type="ECO:0000256" key="2">
    <source>
        <dbReference type="ARBA" id="ARBA00022692"/>
    </source>
</evidence>
<keyword evidence="4 5" id="KW-0472">Membrane</keyword>
<gene>
    <name evidence="7" type="ORF">ACG0Z6_16005</name>
</gene>
<evidence type="ECO:0000259" key="6">
    <source>
        <dbReference type="Pfam" id="PF05154"/>
    </source>
</evidence>
<evidence type="ECO:0000256" key="5">
    <source>
        <dbReference type="SAM" id="Phobius"/>
    </source>
</evidence>
<protein>
    <submittedName>
        <fullName evidence="7">NINE protein</fullName>
    </submittedName>
</protein>
<feature type="transmembrane region" description="Helical" evidence="5">
    <location>
        <begin position="107"/>
        <end position="133"/>
    </location>
</feature>
<name>A0ABW7FZK4_9BURK</name>
<comment type="caution">
    <text evidence="7">The sequence shown here is derived from an EMBL/GenBank/DDBJ whole genome shotgun (WGS) entry which is preliminary data.</text>
</comment>
<comment type="subcellular location">
    <subcellularLocation>
        <location evidence="1">Membrane</location>
        <topology evidence="1">Multi-pass membrane protein</topology>
    </subcellularLocation>
</comment>
<evidence type="ECO:0000313" key="8">
    <source>
        <dbReference type="Proteomes" id="UP001606099"/>
    </source>
</evidence>
<evidence type="ECO:0000256" key="4">
    <source>
        <dbReference type="ARBA" id="ARBA00023136"/>
    </source>
</evidence>
<evidence type="ECO:0000256" key="1">
    <source>
        <dbReference type="ARBA" id="ARBA00004141"/>
    </source>
</evidence>
<feature type="transmembrane region" description="Helical" evidence="5">
    <location>
        <begin position="63"/>
        <end position="87"/>
    </location>
</feature>
<feature type="transmembrane region" description="Helical" evidence="5">
    <location>
        <begin position="39"/>
        <end position="56"/>
    </location>
</feature>
<feature type="domain" description="TM2" evidence="6">
    <location>
        <begin position="6"/>
        <end position="50"/>
    </location>
</feature>
<keyword evidence="2 5" id="KW-0812">Transmembrane</keyword>
<dbReference type="EMBL" id="JBIGHZ010000006">
    <property type="protein sequence ID" value="MFG6449729.1"/>
    <property type="molecule type" value="Genomic_DNA"/>
</dbReference>
<sequence>MSTTRMKSKTIATWLALGGGALGAHRFYLYGWRDALAWMHWPIAIAGLLGLARAHSLGQDDRVAWALLPLLGLMLTQGMLCGIVYGLRPNDRWDAQHNPGRTSPSTHWGTVAGVILCLMLGAGFLMSTLAFCAQRYFELQAS</sequence>
<dbReference type="Proteomes" id="UP001606099">
    <property type="component" value="Unassembled WGS sequence"/>
</dbReference>
<organism evidence="7 8">
    <name type="scientific">Roseateles rivi</name>
    <dbReference type="NCBI Taxonomy" id="3299028"/>
    <lineage>
        <taxon>Bacteria</taxon>
        <taxon>Pseudomonadati</taxon>
        <taxon>Pseudomonadota</taxon>
        <taxon>Betaproteobacteria</taxon>
        <taxon>Burkholderiales</taxon>
        <taxon>Sphaerotilaceae</taxon>
        <taxon>Roseateles</taxon>
    </lineage>
</organism>
<keyword evidence="3 5" id="KW-1133">Transmembrane helix</keyword>
<proteinExistence type="predicted"/>
<evidence type="ECO:0000256" key="3">
    <source>
        <dbReference type="ARBA" id="ARBA00022989"/>
    </source>
</evidence>
<accession>A0ABW7FZK4</accession>
<evidence type="ECO:0000313" key="7">
    <source>
        <dbReference type="EMBL" id="MFG6449729.1"/>
    </source>
</evidence>